<dbReference type="RefSeq" id="WP_136934086.1">
    <property type="nucleotide sequence ID" value="NZ_SSMQ01000058.1"/>
</dbReference>
<protein>
    <submittedName>
        <fullName evidence="4">Alpha/beta hydrolase</fullName>
    </submittedName>
</protein>
<dbReference type="InterPro" id="IPR051601">
    <property type="entry name" value="Serine_prot/Carboxylest_S33"/>
</dbReference>
<dbReference type="SUPFAM" id="SSF53474">
    <property type="entry name" value="alpha/beta-Hydrolases"/>
    <property type="match status" value="1"/>
</dbReference>
<name>A0A4V5PM57_9BACT</name>
<evidence type="ECO:0000313" key="5">
    <source>
        <dbReference type="Proteomes" id="UP000309215"/>
    </source>
</evidence>
<dbReference type="PANTHER" id="PTHR43248">
    <property type="entry name" value="2-SUCCINYL-6-HYDROXY-2,4-CYCLOHEXADIENE-1-CARBOXYLATE SYNTHASE"/>
    <property type="match status" value="1"/>
</dbReference>
<keyword evidence="2 4" id="KW-0378">Hydrolase</keyword>
<organism evidence="4 5">
    <name type="scientific">Polyangium fumosum</name>
    <dbReference type="NCBI Taxonomy" id="889272"/>
    <lineage>
        <taxon>Bacteria</taxon>
        <taxon>Pseudomonadati</taxon>
        <taxon>Myxococcota</taxon>
        <taxon>Polyangia</taxon>
        <taxon>Polyangiales</taxon>
        <taxon>Polyangiaceae</taxon>
        <taxon>Polyangium</taxon>
    </lineage>
</organism>
<comment type="similarity">
    <text evidence="1">Belongs to the peptidase S33 family.</text>
</comment>
<dbReference type="AlphaFoldDB" id="A0A4V5PM57"/>
<gene>
    <name evidence="4" type="ORF">E8A74_38420</name>
</gene>
<evidence type="ECO:0000259" key="3">
    <source>
        <dbReference type="Pfam" id="PF12697"/>
    </source>
</evidence>
<keyword evidence="5" id="KW-1185">Reference proteome</keyword>
<proteinExistence type="inferred from homology"/>
<evidence type="ECO:0000256" key="2">
    <source>
        <dbReference type="ARBA" id="ARBA00022801"/>
    </source>
</evidence>
<dbReference type="OrthoDB" id="63519at2"/>
<dbReference type="GO" id="GO:0016787">
    <property type="term" value="F:hydrolase activity"/>
    <property type="evidence" value="ECO:0007669"/>
    <property type="project" value="UniProtKB-KW"/>
</dbReference>
<evidence type="ECO:0000313" key="4">
    <source>
        <dbReference type="EMBL" id="TKC99297.1"/>
    </source>
</evidence>
<comment type="caution">
    <text evidence="4">The sequence shown here is derived from an EMBL/GenBank/DDBJ whole genome shotgun (WGS) entry which is preliminary data.</text>
</comment>
<accession>A0A4V5PM57</accession>
<dbReference type="InterPro" id="IPR000073">
    <property type="entry name" value="AB_hydrolase_1"/>
</dbReference>
<dbReference type="Pfam" id="PF12697">
    <property type="entry name" value="Abhydrolase_6"/>
    <property type="match status" value="1"/>
</dbReference>
<feature type="domain" description="AB hydrolase-1" evidence="3">
    <location>
        <begin position="25"/>
        <end position="269"/>
    </location>
</feature>
<reference evidence="4 5" key="1">
    <citation type="submission" date="2019-04" db="EMBL/GenBank/DDBJ databases">
        <authorList>
            <person name="Li Y."/>
            <person name="Wang J."/>
        </authorList>
    </citation>
    <scope>NUCLEOTIDE SEQUENCE [LARGE SCALE GENOMIC DNA]</scope>
    <source>
        <strain evidence="4 5">DSM 14668</strain>
    </source>
</reference>
<dbReference type="EMBL" id="SSMQ01000058">
    <property type="protein sequence ID" value="TKC99297.1"/>
    <property type="molecule type" value="Genomic_DNA"/>
</dbReference>
<dbReference type="PANTHER" id="PTHR43248:SF3">
    <property type="entry name" value="AB HYDROLASE-1 DOMAIN-CONTAINING PROTEIN"/>
    <property type="match status" value="1"/>
</dbReference>
<dbReference type="Gene3D" id="3.40.50.1820">
    <property type="entry name" value="alpha/beta hydrolase"/>
    <property type="match status" value="1"/>
</dbReference>
<sequence>MHEPATLPHHAIVTAPGASPSRCMLVLHGIFGSGGNFRTFTRALATACPDWTFVLVDLRAHGLSTSLPPPHTLAAAADDLVRLGAALPLDVRGVMGHSFGGKVALAYADRRRGELDQLWVLDSTPSARPSGMDRVGAAKILAMLESFPAELPSRERFLELVTSHGVSRAEADWLAMNVRREGDAFRFRLDLAAIRDLLADYFAQDLWPVLERPDGRRRTGFVIGGRSDTVSADDRTRLASLAAKDPTLSVHILPDAAHWVHVDDPEGLLRILGAALGG</sequence>
<dbReference type="Proteomes" id="UP000309215">
    <property type="component" value="Unassembled WGS sequence"/>
</dbReference>
<dbReference type="InterPro" id="IPR029058">
    <property type="entry name" value="AB_hydrolase_fold"/>
</dbReference>
<evidence type="ECO:0000256" key="1">
    <source>
        <dbReference type="ARBA" id="ARBA00010088"/>
    </source>
</evidence>